<evidence type="ECO:0000313" key="7">
    <source>
        <dbReference type="EMBL" id="KAI6780589.1"/>
    </source>
</evidence>
<protein>
    <submittedName>
        <fullName evidence="7">MAT1-2-1 like protein</fullName>
    </submittedName>
</protein>
<sequence>MDTNVLVGLAHNGAPYILNTTELVDTWKLLQAQITPFNQILNFSGQVYRALDKDGKAYFAQNLMQHTHSPVMFCRDGTGYDRYFLGGPQEFLKDEGILMDVAGTDPFWFPRLDTMQLTTVDTAKPESIAKKMKEKKIPRPPNAYILYRKERHHSVKNANPGISNNEISQVLGAAWNRESPEIRNKYKKMSDELKQAFLEQNPDYNSASRLEMRPQESTQGVLKGITHRF</sequence>
<accession>A0A9Q0BDV6</accession>
<proteinExistence type="predicted"/>
<reference evidence="7" key="1">
    <citation type="journal article" date="2021" name="J Fungi (Basel)">
        <title>Genomic and Metabolomic Analyses of the Marine Fungus Emericellopsis cladophorae: Insights into Saltwater Adaptability Mechanisms and Its Biosynthetic Potential.</title>
        <authorList>
            <person name="Goncalves M.F.M."/>
            <person name="Hilario S."/>
            <person name="Van de Peer Y."/>
            <person name="Esteves A.C."/>
            <person name="Alves A."/>
        </authorList>
    </citation>
    <scope>NUCLEOTIDE SEQUENCE</scope>
    <source>
        <strain evidence="7">MUM 19.33</strain>
    </source>
</reference>
<keyword evidence="3" id="KW-0804">Transcription</keyword>
<keyword evidence="8" id="KW-1185">Reference proteome</keyword>
<evidence type="ECO:0000313" key="8">
    <source>
        <dbReference type="Proteomes" id="UP001055219"/>
    </source>
</evidence>
<dbReference type="OrthoDB" id="6247875at2759"/>
<dbReference type="Pfam" id="PF00505">
    <property type="entry name" value="HMG_box"/>
    <property type="match status" value="1"/>
</dbReference>
<dbReference type="PROSITE" id="PS50118">
    <property type="entry name" value="HMG_BOX_2"/>
    <property type="match status" value="1"/>
</dbReference>
<reference evidence="7" key="2">
    <citation type="submission" date="2022-07" db="EMBL/GenBank/DDBJ databases">
        <authorList>
            <person name="Goncalves M.F.M."/>
            <person name="Hilario S."/>
            <person name="Van De Peer Y."/>
            <person name="Esteves A.C."/>
            <person name="Alves A."/>
        </authorList>
    </citation>
    <scope>NUCLEOTIDE SEQUENCE</scope>
    <source>
        <strain evidence="7">MUM 19.33</strain>
    </source>
</reference>
<dbReference type="CDD" id="cd01389">
    <property type="entry name" value="HMG-box_ROX1-like"/>
    <property type="match status" value="1"/>
</dbReference>
<dbReference type="InterPro" id="IPR009071">
    <property type="entry name" value="HMG_box_dom"/>
</dbReference>
<dbReference type="AlphaFoldDB" id="A0A9Q0BDV6"/>
<dbReference type="GO" id="GO:0005634">
    <property type="term" value="C:nucleus"/>
    <property type="evidence" value="ECO:0007669"/>
    <property type="project" value="UniProtKB-UniRule"/>
</dbReference>
<evidence type="ECO:0000256" key="4">
    <source>
        <dbReference type="PROSITE-ProRule" id="PRU00267"/>
    </source>
</evidence>
<gene>
    <name evidence="7" type="ORF">J7T54_008507</name>
</gene>
<keyword evidence="1" id="KW-0805">Transcription regulation</keyword>
<evidence type="ECO:0000256" key="3">
    <source>
        <dbReference type="ARBA" id="ARBA00023163"/>
    </source>
</evidence>
<evidence type="ECO:0000256" key="5">
    <source>
        <dbReference type="SAM" id="MobiDB-lite"/>
    </source>
</evidence>
<dbReference type="Gene3D" id="1.10.30.10">
    <property type="entry name" value="High mobility group box domain"/>
    <property type="match status" value="1"/>
</dbReference>
<dbReference type="InterPro" id="IPR036910">
    <property type="entry name" value="HMG_box_dom_sf"/>
</dbReference>
<dbReference type="EMBL" id="JAGIXG020000030">
    <property type="protein sequence ID" value="KAI6780589.1"/>
    <property type="molecule type" value="Genomic_DNA"/>
</dbReference>
<organism evidence="7 8">
    <name type="scientific">Emericellopsis cladophorae</name>
    <dbReference type="NCBI Taxonomy" id="2686198"/>
    <lineage>
        <taxon>Eukaryota</taxon>
        <taxon>Fungi</taxon>
        <taxon>Dikarya</taxon>
        <taxon>Ascomycota</taxon>
        <taxon>Pezizomycotina</taxon>
        <taxon>Sordariomycetes</taxon>
        <taxon>Hypocreomycetidae</taxon>
        <taxon>Hypocreales</taxon>
        <taxon>Bionectriaceae</taxon>
        <taxon>Emericellopsis</taxon>
    </lineage>
</organism>
<dbReference type="Proteomes" id="UP001055219">
    <property type="component" value="Unassembled WGS sequence"/>
</dbReference>
<name>A0A9Q0BDV6_9HYPO</name>
<evidence type="ECO:0000256" key="1">
    <source>
        <dbReference type="ARBA" id="ARBA00023015"/>
    </source>
</evidence>
<dbReference type="SMART" id="SM00398">
    <property type="entry name" value="HMG"/>
    <property type="match status" value="1"/>
</dbReference>
<dbReference type="RefSeq" id="XP_051361445.1">
    <property type="nucleotide sequence ID" value="XM_051507315.1"/>
</dbReference>
<comment type="caution">
    <text evidence="7">The sequence shown here is derived from an EMBL/GenBank/DDBJ whole genome shotgun (WGS) entry which is preliminary data.</text>
</comment>
<evidence type="ECO:0000259" key="6">
    <source>
        <dbReference type="PROSITE" id="PS50118"/>
    </source>
</evidence>
<dbReference type="GO" id="GO:0001228">
    <property type="term" value="F:DNA-binding transcription activator activity, RNA polymerase II-specific"/>
    <property type="evidence" value="ECO:0007669"/>
    <property type="project" value="TreeGrafter"/>
</dbReference>
<dbReference type="PANTHER" id="PTHR10270:SF161">
    <property type="entry name" value="SEX-DETERMINING REGION Y PROTEIN"/>
    <property type="match status" value="1"/>
</dbReference>
<dbReference type="GO" id="GO:0000978">
    <property type="term" value="F:RNA polymerase II cis-regulatory region sequence-specific DNA binding"/>
    <property type="evidence" value="ECO:0007669"/>
    <property type="project" value="TreeGrafter"/>
</dbReference>
<keyword evidence="4" id="KW-0539">Nucleus</keyword>
<dbReference type="InterPro" id="IPR050140">
    <property type="entry name" value="SRY-related_HMG-box_TF-like"/>
</dbReference>
<dbReference type="GeneID" id="75834978"/>
<dbReference type="PANTHER" id="PTHR10270">
    <property type="entry name" value="SOX TRANSCRIPTION FACTOR"/>
    <property type="match status" value="1"/>
</dbReference>
<dbReference type="SUPFAM" id="SSF47095">
    <property type="entry name" value="HMG-box"/>
    <property type="match status" value="1"/>
</dbReference>
<dbReference type="GO" id="GO:0030154">
    <property type="term" value="P:cell differentiation"/>
    <property type="evidence" value="ECO:0007669"/>
    <property type="project" value="TreeGrafter"/>
</dbReference>
<evidence type="ECO:0000256" key="2">
    <source>
        <dbReference type="ARBA" id="ARBA00023125"/>
    </source>
</evidence>
<dbReference type="FunFam" id="1.10.30.10:FF:000041">
    <property type="entry name" value="HMG box family protein"/>
    <property type="match status" value="1"/>
</dbReference>
<feature type="domain" description="HMG box" evidence="6">
    <location>
        <begin position="137"/>
        <end position="205"/>
    </location>
</feature>
<feature type="region of interest" description="Disordered" evidence="5">
    <location>
        <begin position="210"/>
        <end position="229"/>
    </location>
</feature>
<keyword evidence="2 4" id="KW-0238">DNA-binding</keyword>
<feature type="DNA-binding region" description="HMG box" evidence="4">
    <location>
        <begin position="137"/>
        <end position="205"/>
    </location>
</feature>